<proteinExistence type="predicted"/>
<sequence length="68" mass="7491">MLGPHNTHALPRQPLNHPQRSPSLPATDVLPTTPSNRHANRPCIPQHGTGPRRVYGGQKVNGQSFHIF</sequence>
<organism evidence="2 3">
    <name type="scientific">Portunus trituberculatus</name>
    <name type="common">Swimming crab</name>
    <name type="synonym">Neptunus trituberculatus</name>
    <dbReference type="NCBI Taxonomy" id="210409"/>
    <lineage>
        <taxon>Eukaryota</taxon>
        <taxon>Metazoa</taxon>
        <taxon>Ecdysozoa</taxon>
        <taxon>Arthropoda</taxon>
        <taxon>Crustacea</taxon>
        <taxon>Multicrustacea</taxon>
        <taxon>Malacostraca</taxon>
        <taxon>Eumalacostraca</taxon>
        <taxon>Eucarida</taxon>
        <taxon>Decapoda</taxon>
        <taxon>Pleocyemata</taxon>
        <taxon>Brachyura</taxon>
        <taxon>Eubrachyura</taxon>
        <taxon>Portunoidea</taxon>
        <taxon>Portunidae</taxon>
        <taxon>Portuninae</taxon>
        <taxon>Portunus</taxon>
    </lineage>
</organism>
<evidence type="ECO:0000256" key="1">
    <source>
        <dbReference type="SAM" id="MobiDB-lite"/>
    </source>
</evidence>
<evidence type="ECO:0000313" key="2">
    <source>
        <dbReference type="EMBL" id="MPC18830.1"/>
    </source>
</evidence>
<protein>
    <submittedName>
        <fullName evidence="2">Uncharacterized protein</fullName>
    </submittedName>
</protein>
<dbReference type="AlphaFoldDB" id="A0A5B7DC22"/>
<comment type="caution">
    <text evidence="2">The sequence shown here is derived from an EMBL/GenBank/DDBJ whole genome shotgun (WGS) entry which is preliminary data.</text>
</comment>
<dbReference type="EMBL" id="VSRR010000714">
    <property type="protein sequence ID" value="MPC18830.1"/>
    <property type="molecule type" value="Genomic_DNA"/>
</dbReference>
<reference evidence="2 3" key="1">
    <citation type="submission" date="2019-05" db="EMBL/GenBank/DDBJ databases">
        <title>Another draft genome of Portunus trituberculatus and its Hox gene families provides insights of decapod evolution.</title>
        <authorList>
            <person name="Jeong J.-H."/>
            <person name="Song I."/>
            <person name="Kim S."/>
            <person name="Choi T."/>
            <person name="Kim D."/>
            <person name="Ryu S."/>
            <person name="Kim W."/>
        </authorList>
    </citation>
    <scope>NUCLEOTIDE SEQUENCE [LARGE SCALE GENOMIC DNA]</scope>
    <source>
        <tissue evidence="2">Muscle</tissue>
    </source>
</reference>
<accession>A0A5B7DC22</accession>
<keyword evidence="3" id="KW-1185">Reference proteome</keyword>
<evidence type="ECO:0000313" key="3">
    <source>
        <dbReference type="Proteomes" id="UP000324222"/>
    </source>
</evidence>
<feature type="region of interest" description="Disordered" evidence="1">
    <location>
        <begin position="1"/>
        <end position="68"/>
    </location>
</feature>
<feature type="compositionally biased region" description="Polar residues" evidence="1">
    <location>
        <begin position="16"/>
        <end position="37"/>
    </location>
</feature>
<dbReference type="Proteomes" id="UP000324222">
    <property type="component" value="Unassembled WGS sequence"/>
</dbReference>
<name>A0A5B7DC22_PORTR</name>
<gene>
    <name evidence="2" type="ORF">E2C01_011726</name>
</gene>